<feature type="chain" id="PRO_5018114337" description="GOLD domain-containing protein" evidence="1">
    <location>
        <begin position="20"/>
        <end position="142"/>
    </location>
</feature>
<reference evidence="2 3" key="1">
    <citation type="submission" date="2018-11" db="EMBL/GenBank/DDBJ databases">
        <title>Flavobacterium sp. nov., YIM 102600 draft genome.</title>
        <authorList>
            <person name="Li G."/>
            <person name="Jiang Y."/>
        </authorList>
    </citation>
    <scope>NUCLEOTIDE SEQUENCE [LARGE SCALE GENOMIC DNA]</scope>
    <source>
        <strain evidence="2 3">YIM 102600</strain>
    </source>
</reference>
<accession>A0A3P3WG34</accession>
<keyword evidence="3" id="KW-1185">Reference proteome</keyword>
<evidence type="ECO:0000313" key="2">
    <source>
        <dbReference type="EMBL" id="RRJ94095.1"/>
    </source>
</evidence>
<gene>
    <name evidence="2" type="ORF">EG849_01090</name>
</gene>
<keyword evidence="1" id="KW-0732">Signal</keyword>
<evidence type="ECO:0000313" key="3">
    <source>
        <dbReference type="Proteomes" id="UP000271937"/>
    </source>
</evidence>
<dbReference type="PROSITE" id="PS51257">
    <property type="entry name" value="PROKAR_LIPOPROTEIN"/>
    <property type="match status" value="1"/>
</dbReference>
<proteinExistence type="predicted"/>
<feature type="signal peptide" evidence="1">
    <location>
        <begin position="1"/>
        <end position="19"/>
    </location>
</feature>
<dbReference type="AlphaFoldDB" id="A0A3P3WG34"/>
<dbReference type="RefSeq" id="WP_125011237.1">
    <property type="nucleotide sequence ID" value="NZ_RQVR01000001.1"/>
</dbReference>
<comment type="caution">
    <text evidence="2">The sequence shown here is derived from an EMBL/GenBank/DDBJ whole genome shotgun (WGS) entry which is preliminary data.</text>
</comment>
<dbReference type="Proteomes" id="UP000271937">
    <property type="component" value="Unassembled WGS sequence"/>
</dbReference>
<dbReference type="EMBL" id="RQVR01000001">
    <property type="protein sequence ID" value="RRJ94095.1"/>
    <property type="molecule type" value="Genomic_DNA"/>
</dbReference>
<protein>
    <recommendedName>
        <fullName evidence="4">GOLD domain-containing protein</fullName>
    </recommendedName>
</protein>
<name>A0A3P3WG34_9FLAO</name>
<organism evidence="2 3">
    <name type="scientific">Flavobacterium macacae</name>
    <dbReference type="NCBI Taxonomy" id="2488993"/>
    <lineage>
        <taxon>Bacteria</taxon>
        <taxon>Pseudomonadati</taxon>
        <taxon>Bacteroidota</taxon>
        <taxon>Flavobacteriia</taxon>
        <taxon>Flavobacteriales</taxon>
        <taxon>Flavobacteriaceae</taxon>
        <taxon>Flavobacterium</taxon>
    </lineage>
</organism>
<evidence type="ECO:0008006" key="4">
    <source>
        <dbReference type="Google" id="ProtNLM"/>
    </source>
</evidence>
<evidence type="ECO:0000256" key="1">
    <source>
        <dbReference type="SAM" id="SignalP"/>
    </source>
</evidence>
<dbReference type="OrthoDB" id="893802at2"/>
<sequence length="142" mass="16356">MKKFVTLFILVIIATFTFASCELNDDNSPTYNFEFAIIDSVDVPDHFVLGETKEITVYYKRPTTCHFENGFYYEKNLNTRTFALQMAVVNNTTCEALEEQVSEASFNFYVSNNGSYLFKFYNGEDAAGQNTFLEYEIPVTEE</sequence>